<comment type="caution">
    <text evidence="2">The sequence shown here is derived from an EMBL/GenBank/DDBJ whole genome shotgun (WGS) entry which is preliminary data.</text>
</comment>
<dbReference type="AlphaFoldDB" id="A0A124FCB3"/>
<evidence type="ECO:0000256" key="1">
    <source>
        <dbReference type="SAM" id="Phobius"/>
    </source>
</evidence>
<reference evidence="2 3" key="1">
    <citation type="submission" date="2019-03" db="EMBL/GenBank/DDBJ databases">
        <title>Genomic Encyclopedia of Type Strains, Phase IV (KMG-IV): sequencing the most valuable type-strain genomes for metagenomic binning, comparative biology and taxonomic classification.</title>
        <authorList>
            <person name="Goeker M."/>
        </authorList>
    </citation>
    <scope>NUCLEOTIDE SEQUENCE [LARGE SCALE GENOMIC DNA]</scope>
    <source>
        <strain evidence="2 3">DSM 13054</strain>
    </source>
</reference>
<evidence type="ECO:0000313" key="2">
    <source>
        <dbReference type="EMBL" id="TCO66836.1"/>
    </source>
</evidence>
<keyword evidence="1" id="KW-0472">Membrane</keyword>
<feature type="transmembrane region" description="Helical" evidence="1">
    <location>
        <begin position="17"/>
        <end position="37"/>
    </location>
</feature>
<sequence>MFIATAYAYGKTGEFDLFWFVVFVVGIYFIEIGKNAVNEFIDYKSGVDIFVTPDKGTPFSGGKKP</sequence>
<dbReference type="EMBL" id="SLWU01000009">
    <property type="protein sequence ID" value="TCO66836.1"/>
    <property type="molecule type" value="Genomic_DNA"/>
</dbReference>
<name>A0A124FCB3_9THEO</name>
<dbReference type="Proteomes" id="UP000294886">
    <property type="component" value="Unassembled WGS sequence"/>
</dbReference>
<evidence type="ECO:0000313" key="3">
    <source>
        <dbReference type="Proteomes" id="UP000294886"/>
    </source>
</evidence>
<organism evidence="2 3">
    <name type="scientific">Caldanaerobacter subterraneus</name>
    <dbReference type="NCBI Taxonomy" id="911092"/>
    <lineage>
        <taxon>Bacteria</taxon>
        <taxon>Bacillati</taxon>
        <taxon>Bacillota</taxon>
        <taxon>Clostridia</taxon>
        <taxon>Thermoanaerobacterales</taxon>
        <taxon>Thermoanaerobacteraceae</taxon>
        <taxon>Caldanaerobacter</taxon>
    </lineage>
</organism>
<proteinExistence type="predicted"/>
<gene>
    <name evidence="2" type="ORF">EV203_10943</name>
</gene>
<keyword evidence="1" id="KW-1133">Transmembrane helix</keyword>
<accession>A0A124FCB3</accession>
<keyword evidence="1" id="KW-0812">Transmembrane</keyword>
<protein>
    <submittedName>
        <fullName evidence="2">Uncharacterized protein</fullName>
    </submittedName>
</protein>